<dbReference type="EMBL" id="CP119075">
    <property type="protein sequence ID" value="WED66240.1"/>
    <property type="molecule type" value="Genomic_DNA"/>
</dbReference>
<keyword evidence="7" id="KW-0675">Receptor</keyword>
<dbReference type="KEGG" id="slom:PXH66_05190"/>
<comment type="subcellular location">
    <subcellularLocation>
        <location evidence="1">Cell outer membrane</location>
        <topology evidence="1">Multi-pass membrane protein</topology>
    </subcellularLocation>
</comment>
<dbReference type="GO" id="GO:0009279">
    <property type="term" value="C:cell outer membrane"/>
    <property type="evidence" value="ECO:0007669"/>
    <property type="project" value="UniProtKB-SubCell"/>
</dbReference>
<evidence type="ECO:0000256" key="1">
    <source>
        <dbReference type="ARBA" id="ARBA00004571"/>
    </source>
</evidence>
<dbReference type="SUPFAM" id="SSF56935">
    <property type="entry name" value="Porins"/>
    <property type="match status" value="1"/>
</dbReference>
<keyword evidence="5" id="KW-0472">Membrane</keyword>
<dbReference type="GO" id="GO:0044718">
    <property type="term" value="P:siderophore transmembrane transport"/>
    <property type="evidence" value="ECO:0007669"/>
    <property type="project" value="TreeGrafter"/>
</dbReference>
<name>A0AAF0I420_9BACT</name>
<keyword evidence="3" id="KW-1134">Transmembrane beta strand</keyword>
<keyword evidence="2" id="KW-0813">Transport</keyword>
<evidence type="ECO:0000313" key="7">
    <source>
        <dbReference type="EMBL" id="WED66240.1"/>
    </source>
</evidence>
<dbReference type="AlphaFoldDB" id="A0AAF0I420"/>
<evidence type="ECO:0000256" key="3">
    <source>
        <dbReference type="ARBA" id="ARBA00022452"/>
    </source>
</evidence>
<dbReference type="Gene3D" id="2.40.170.20">
    <property type="entry name" value="TonB-dependent receptor, beta-barrel domain"/>
    <property type="match status" value="1"/>
</dbReference>
<dbReference type="PANTHER" id="PTHR30069">
    <property type="entry name" value="TONB-DEPENDENT OUTER MEMBRANE RECEPTOR"/>
    <property type="match status" value="1"/>
</dbReference>
<dbReference type="GO" id="GO:0015344">
    <property type="term" value="F:siderophore uptake transmembrane transporter activity"/>
    <property type="evidence" value="ECO:0007669"/>
    <property type="project" value="TreeGrafter"/>
</dbReference>
<gene>
    <name evidence="7" type="ORF">PXH66_05190</name>
</gene>
<evidence type="ECO:0000256" key="2">
    <source>
        <dbReference type="ARBA" id="ARBA00022448"/>
    </source>
</evidence>
<dbReference type="Proteomes" id="UP001218638">
    <property type="component" value="Chromosome"/>
</dbReference>
<dbReference type="RefSeq" id="WP_330932257.1">
    <property type="nucleotide sequence ID" value="NZ_CP119075.1"/>
</dbReference>
<keyword evidence="8" id="KW-1185">Reference proteome</keyword>
<sequence>MGAAVSISAQVVHDASVAELSPFTVLSPRVANQEPVATIVTPVSALRYAPAVDLQARNFAEGQADVAIRGGTFANTGFVLDGVPLYDPQTGHYTSELPIVPGMMSPPTIAVGADLAVGGGWNATAGGVAYDWQPVRVGGELSVGIGDWHTYRADVLAGVALGGGWAADVGAGFSHSDGPFADADHQISRYAGRVQRVTERSATNVVVGYQDKFFGWPNLYTPFNSPETEDIQTLLILGTHAQQIGDDGSKVEIGAYYRRNDDNYAYNRYAPVGPVPPFQHTAQVTAAGGQLHWVLTEGSSIDARLWLLADELESTSLTFGSFYSRTHLTTGAYYNGSSWLETGDSLHLRAGLGYDTTNRGADAMTPVIEVALERPSGTWRRWSAGYSTASQAPSYTAVAGNPNGGLFRANPVLDRATSRTLDLTGEFAAGAWTGSIGAFYRWDDELIDWTFRSDFWARSAAAVDLETAGVEVFARRGGEKFDLILGYSWLEKSADYGRAPVDGSFYALNFPNHRFTAAVVWRVDENLEVRFDNELRWQEANPLRLNDTERTLLSSLGVYWRTPWVRQLQLSLQVDNLWDSDFEEIPAVPAAPRLIAVGARWRW</sequence>
<evidence type="ECO:0000256" key="6">
    <source>
        <dbReference type="ARBA" id="ARBA00023237"/>
    </source>
</evidence>
<organism evidence="7 8">
    <name type="scientific">Synoicihabitans lomoniglobus</name>
    <dbReference type="NCBI Taxonomy" id="2909285"/>
    <lineage>
        <taxon>Bacteria</taxon>
        <taxon>Pseudomonadati</taxon>
        <taxon>Verrucomicrobiota</taxon>
        <taxon>Opitutia</taxon>
        <taxon>Opitutales</taxon>
        <taxon>Opitutaceae</taxon>
        <taxon>Synoicihabitans</taxon>
    </lineage>
</organism>
<evidence type="ECO:0000256" key="5">
    <source>
        <dbReference type="ARBA" id="ARBA00023136"/>
    </source>
</evidence>
<protein>
    <submittedName>
        <fullName evidence="7">TonB-dependent receptor</fullName>
    </submittedName>
</protein>
<keyword evidence="6" id="KW-0998">Cell outer membrane</keyword>
<dbReference type="InterPro" id="IPR039426">
    <property type="entry name" value="TonB-dep_rcpt-like"/>
</dbReference>
<dbReference type="InterPro" id="IPR036942">
    <property type="entry name" value="Beta-barrel_TonB_sf"/>
</dbReference>
<proteinExistence type="predicted"/>
<reference evidence="7" key="1">
    <citation type="submission" date="2023-03" db="EMBL/GenBank/DDBJ databases">
        <title>Lomoglobus Profundus gen. nov., sp. nov., a novel member of the phylum Verrucomicrobia, isolated from deep-marine sediment of South China Sea.</title>
        <authorList>
            <person name="Ahmad T."/>
            <person name="Ishaq S.E."/>
            <person name="Wang F."/>
        </authorList>
    </citation>
    <scope>NUCLEOTIDE SEQUENCE</scope>
    <source>
        <strain evidence="7">LMO-M01</strain>
    </source>
</reference>
<dbReference type="PANTHER" id="PTHR30069:SF39">
    <property type="entry name" value="BLL6183 PROTEIN"/>
    <property type="match status" value="1"/>
</dbReference>
<accession>A0AAF0I420</accession>
<evidence type="ECO:0000256" key="4">
    <source>
        <dbReference type="ARBA" id="ARBA00022692"/>
    </source>
</evidence>
<keyword evidence="4" id="KW-0812">Transmembrane</keyword>
<evidence type="ECO:0000313" key="8">
    <source>
        <dbReference type="Proteomes" id="UP001218638"/>
    </source>
</evidence>